<keyword evidence="2" id="KW-1185">Reference proteome</keyword>
<comment type="caution">
    <text evidence="1">The sequence shown here is derived from an EMBL/GenBank/DDBJ whole genome shotgun (WGS) entry which is preliminary data.</text>
</comment>
<organism evidence="1 2">
    <name type="scientific">Pectobacterium odoriferum</name>
    <dbReference type="NCBI Taxonomy" id="78398"/>
    <lineage>
        <taxon>Bacteria</taxon>
        <taxon>Pseudomonadati</taxon>
        <taxon>Pseudomonadota</taxon>
        <taxon>Gammaproteobacteria</taxon>
        <taxon>Enterobacterales</taxon>
        <taxon>Pectobacteriaceae</taxon>
        <taxon>Pectobacterium</taxon>
    </lineage>
</organism>
<evidence type="ECO:0000313" key="2">
    <source>
        <dbReference type="Proteomes" id="UP000029447"/>
    </source>
</evidence>
<gene>
    <name evidence="1" type="ORF">KU75_21130</name>
</gene>
<dbReference type="RefSeq" id="WP_044208304.1">
    <property type="nucleotide sequence ID" value="NZ_JQOF01000028.1"/>
</dbReference>
<evidence type="ECO:0000313" key="1">
    <source>
        <dbReference type="EMBL" id="KGA39684.1"/>
    </source>
</evidence>
<proteinExistence type="predicted"/>
<reference evidence="1 2" key="1">
    <citation type="submission" date="2014-08" db="EMBL/GenBank/DDBJ databases">
        <title>Genome sequences of NCPPB Pectobacterium isolates.</title>
        <authorList>
            <person name="Glover R.H."/>
            <person name="Sapp M."/>
            <person name="Elphinstone J."/>
        </authorList>
    </citation>
    <scope>NUCLEOTIDE SEQUENCE [LARGE SCALE GENOMIC DNA]</scope>
    <source>
        <strain evidence="1 2">NCPPB3841</strain>
    </source>
</reference>
<accession>A0ABR4VJZ2</accession>
<name>A0ABR4VJZ2_9GAMM</name>
<dbReference type="GeneID" id="93388644"/>
<protein>
    <submittedName>
        <fullName evidence="1">Uncharacterized protein</fullName>
    </submittedName>
</protein>
<dbReference type="EMBL" id="JQOF01000028">
    <property type="protein sequence ID" value="KGA39684.1"/>
    <property type="molecule type" value="Genomic_DNA"/>
</dbReference>
<dbReference type="Proteomes" id="UP000029447">
    <property type="component" value="Unassembled WGS sequence"/>
</dbReference>
<sequence>MSEQQSLSQQGISLLILCQQLQSEKDGIKRPLPHKVGVQADEVLDDFARQIQNVCVSLSQLDNLLVMQRQLADLGRQLEQAGKLTVSAGDSYADTAIAWFTQQCATAAAQTS</sequence>